<dbReference type="KEGG" id="nta:107782919"/>
<dbReference type="GO" id="GO:0008270">
    <property type="term" value="F:zinc ion binding"/>
    <property type="evidence" value="ECO:0007669"/>
    <property type="project" value="UniProtKB-KW"/>
</dbReference>
<dbReference type="SMART" id="SM00343">
    <property type="entry name" value="ZnF_C2HC"/>
    <property type="match status" value="2"/>
</dbReference>
<sequence length="104" mass="11640">MVRKNGGIPKKGSSSKPRGYDICHKCGKPGHLIKDSPLLKQVIGFQREKTPYNPHRKYVTIPDNWLCTHCGNTGHFKETCKAKFQSQQKNKVFAKKGAVKGSSQ</sequence>
<evidence type="ECO:0000259" key="3">
    <source>
        <dbReference type="PROSITE" id="PS50158"/>
    </source>
</evidence>
<dbReference type="RefSeq" id="XP_016459353.1">
    <property type="nucleotide sequence ID" value="XM_016603867.1"/>
</dbReference>
<evidence type="ECO:0000256" key="1">
    <source>
        <dbReference type="PROSITE-ProRule" id="PRU00047"/>
    </source>
</evidence>
<gene>
    <name evidence="4" type="primary">LOC107782919</name>
</gene>
<reference evidence="4" key="1">
    <citation type="submission" date="2025-08" db="UniProtKB">
        <authorList>
            <consortium name="RefSeq"/>
        </authorList>
    </citation>
    <scope>IDENTIFICATION</scope>
</reference>
<keyword evidence="1" id="KW-0862">Zinc</keyword>
<dbReference type="AlphaFoldDB" id="A0A1S3Z4M6"/>
<dbReference type="PROSITE" id="PS50158">
    <property type="entry name" value="ZF_CCHC"/>
    <property type="match status" value="2"/>
</dbReference>
<dbReference type="Gene3D" id="4.10.60.10">
    <property type="entry name" value="Zinc finger, CCHC-type"/>
    <property type="match status" value="1"/>
</dbReference>
<dbReference type="GO" id="GO:0003676">
    <property type="term" value="F:nucleic acid binding"/>
    <property type="evidence" value="ECO:0007669"/>
    <property type="project" value="InterPro"/>
</dbReference>
<dbReference type="SUPFAM" id="SSF57756">
    <property type="entry name" value="Retrovirus zinc finger-like domains"/>
    <property type="match status" value="2"/>
</dbReference>
<proteinExistence type="predicted"/>
<feature type="domain" description="CCHC-type" evidence="3">
    <location>
        <begin position="23"/>
        <end position="37"/>
    </location>
</feature>
<evidence type="ECO:0000313" key="4">
    <source>
        <dbReference type="RefSeq" id="XP_016459353.1"/>
    </source>
</evidence>
<evidence type="ECO:0000256" key="2">
    <source>
        <dbReference type="SAM" id="MobiDB-lite"/>
    </source>
</evidence>
<dbReference type="InterPro" id="IPR001878">
    <property type="entry name" value="Znf_CCHC"/>
</dbReference>
<organism evidence="4">
    <name type="scientific">Nicotiana tabacum</name>
    <name type="common">Common tobacco</name>
    <dbReference type="NCBI Taxonomy" id="4097"/>
    <lineage>
        <taxon>Eukaryota</taxon>
        <taxon>Viridiplantae</taxon>
        <taxon>Streptophyta</taxon>
        <taxon>Embryophyta</taxon>
        <taxon>Tracheophyta</taxon>
        <taxon>Spermatophyta</taxon>
        <taxon>Magnoliopsida</taxon>
        <taxon>eudicotyledons</taxon>
        <taxon>Gunneridae</taxon>
        <taxon>Pentapetalae</taxon>
        <taxon>asterids</taxon>
        <taxon>lamiids</taxon>
        <taxon>Solanales</taxon>
        <taxon>Solanaceae</taxon>
        <taxon>Nicotianoideae</taxon>
        <taxon>Nicotianeae</taxon>
        <taxon>Nicotiana</taxon>
    </lineage>
</organism>
<name>A0A1S3Z4M6_TOBAC</name>
<dbReference type="PaxDb" id="4097-A0A1S3Z4M6"/>
<protein>
    <recommendedName>
        <fullName evidence="3">CCHC-type domain-containing protein</fullName>
    </recommendedName>
</protein>
<feature type="region of interest" description="Disordered" evidence="2">
    <location>
        <begin position="1"/>
        <end position="20"/>
    </location>
</feature>
<dbReference type="Pfam" id="PF00098">
    <property type="entry name" value="zf-CCHC"/>
    <property type="match status" value="1"/>
</dbReference>
<dbReference type="OrthoDB" id="1306007at2759"/>
<feature type="domain" description="CCHC-type" evidence="3">
    <location>
        <begin position="67"/>
        <end position="81"/>
    </location>
</feature>
<keyword evidence="1" id="KW-0479">Metal-binding</keyword>
<accession>A0A1S3Z4M6</accession>
<dbReference type="InterPro" id="IPR036875">
    <property type="entry name" value="Znf_CCHC_sf"/>
</dbReference>
<keyword evidence="1" id="KW-0863">Zinc-finger</keyword>